<evidence type="ECO:0000313" key="7">
    <source>
        <dbReference type="EMBL" id="KAJ4816051.1"/>
    </source>
</evidence>
<dbReference type="Gene3D" id="2.60.40.420">
    <property type="entry name" value="Cupredoxins - blue copper proteins"/>
    <property type="match status" value="1"/>
</dbReference>
<dbReference type="FunFam" id="2.60.40.420:FF:000003">
    <property type="entry name" value="Blue copper"/>
    <property type="match status" value="1"/>
</dbReference>
<dbReference type="PANTHER" id="PTHR33021:SF499">
    <property type="entry name" value="OS12G0150500 PROTEIN"/>
    <property type="match status" value="1"/>
</dbReference>
<feature type="domain" description="Phytocyanin" evidence="6">
    <location>
        <begin position="25"/>
        <end position="124"/>
    </location>
</feature>
<evidence type="ECO:0000259" key="6">
    <source>
        <dbReference type="PROSITE" id="PS51485"/>
    </source>
</evidence>
<proteinExistence type="predicted"/>
<organism evidence="7 8">
    <name type="scientific">Rhynchospora pubera</name>
    <dbReference type="NCBI Taxonomy" id="906938"/>
    <lineage>
        <taxon>Eukaryota</taxon>
        <taxon>Viridiplantae</taxon>
        <taxon>Streptophyta</taxon>
        <taxon>Embryophyta</taxon>
        <taxon>Tracheophyta</taxon>
        <taxon>Spermatophyta</taxon>
        <taxon>Magnoliopsida</taxon>
        <taxon>Liliopsida</taxon>
        <taxon>Poales</taxon>
        <taxon>Cyperaceae</taxon>
        <taxon>Cyperoideae</taxon>
        <taxon>Rhynchosporeae</taxon>
        <taxon>Rhynchospora</taxon>
    </lineage>
</organism>
<keyword evidence="8" id="KW-1185">Reference proteome</keyword>
<dbReference type="EMBL" id="JAMFTS010000001">
    <property type="protein sequence ID" value="KAJ4816051.1"/>
    <property type="molecule type" value="Genomic_DNA"/>
</dbReference>
<sequence>MTKFKVSVAFTLLAVALQFAFAVGTNYTVGALDGLWDLNTNYTKWVSNITFYPGDNLLFSYTLQHDVWEVTEAEYTSCTKGTPIKQYKDGKTLIALTETGSRYFYCSVGSHCSSGMKLEVLVVPTGSSPPSSPPPPNGTTPVSPPPPNGAAATNGIWTRSAIAPVLGAILMIFL</sequence>
<dbReference type="Pfam" id="PF02298">
    <property type="entry name" value="Cu_bind_like"/>
    <property type="match status" value="1"/>
</dbReference>
<feature type="compositionally biased region" description="Pro residues" evidence="4">
    <location>
        <begin position="130"/>
        <end position="148"/>
    </location>
</feature>
<keyword evidence="5" id="KW-0732">Signal</keyword>
<dbReference type="InterPro" id="IPR028871">
    <property type="entry name" value="BlueCu_1_BS"/>
</dbReference>
<dbReference type="CDD" id="cd04216">
    <property type="entry name" value="Phytocyanin"/>
    <property type="match status" value="1"/>
</dbReference>
<dbReference type="PANTHER" id="PTHR33021">
    <property type="entry name" value="BLUE COPPER PROTEIN"/>
    <property type="match status" value="1"/>
</dbReference>
<dbReference type="InterPro" id="IPR003245">
    <property type="entry name" value="Phytocyanin_dom"/>
</dbReference>
<gene>
    <name evidence="7" type="ORF">LUZ62_028617</name>
</gene>
<evidence type="ECO:0000256" key="3">
    <source>
        <dbReference type="ARBA" id="ARBA00023180"/>
    </source>
</evidence>
<dbReference type="PROSITE" id="PS51485">
    <property type="entry name" value="PHYTOCYANIN"/>
    <property type="match status" value="1"/>
</dbReference>
<accession>A0AAV8HIG4</accession>
<dbReference type="GO" id="GO:0009055">
    <property type="term" value="F:electron transfer activity"/>
    <property type="evidence" value="ECO:0007669"/>
    <property type="project" value="InterPro"/>
</dbReference>
<reference evidence="7" key="1">
    <citation type="submission" date="2022-08" db="EMBL/GenBank/DDBJ databases">
        <authorList>
            <person name="Marques A."/>
        </authorList>
    </citation>
    <scope>NUCLEOTIDE SEQUENCE</scope>
    <source>
        <strain evidence="7">RhyPub2mFocal</strain>
        <tissue evidence="7">Leaves</tissue>
    </source>
</reference>
<keyword evidence="3" id="KW-0325">Glycoprotein</keyword>
<dbReference type="GO" id="GO:0005886">
    <property type="term" value="C:plasma membrane"/>
    <property type="evidence" value="ECO:0007669"/>
    <property type="project" value="TreeGrafter"/>
</dbReference>
<name>A0AAV8HIG4_9POAL</name>
<feature type="chain" id="PRO_5043742726" evidence="5">
    <location>
        <begin position="23"/>
        <end position="174"/>
    </location>
</feature>
<evidence type="ECO:0000313" key="8">
    <source>
        <dbReference type="Proteomes" id="UP001140206"/>
    </source>
</evidence>
<evidence type="ECO:0000256" key="5">
    <source>
        <dbReference type="SAM" id="SignalP"/>
    </source>
</evidence>
<dbReference type="InterPro" id="IPR039391">
    <property type="entry name" value="Phytocyanin-like"/>
</dbReference>
<comment type="caution">
    <text evidence="7">The sequence shown here is derived from an EMBL/GenBank/DDBJ whole genome shotgun (WGS) entry which is preliminary data.</text>
</comment>
<dbReference type="AlphaFoldDB" id="A0AAV8HIG4"/>
<evidence type="ECO:0000256" key="4">
    <source>
        <dbReference type="SAM" id="MobiDB-lite"/>
    </source>
</evidence>
<dbReference type="Proteomes" id="UP001140206">
    <property type="component" value="Chromosome 1"/>
</dbReference>
<dbReference type="GO" id="GO:0046872">
    <property type="term" value="F:metal ion binding"/>
    <property type="evidence" value="ECO:0007669"/>
    <property type="project" value="UniProtKB-KW"/>
</dbReference>
<dbReference type="SUPFAM" id="SSF49503">
    <property type="entry name" value="Cupredoxins"/>
    <property type="match status" value="1"/>
</dbReference>
<dbReference type="InterPro" id="IPR008972">
    <property type="entry name" value="Cupredoxin"/>
</dbReference>
<evidence type="ECO:0000256" key="1">
    <source>
        <dbReference type="ARBA" id="ARBA00022723"/>
    </source>
</evidence>
<protein>
    <submittedName>
        <fullName evidence="7">Early nodulin-like protein 1</fullName>
    </submittedName>
</protein>
<keyword evidence="1" id="KW-0479">Metal-binding</keyword>
<keyword evidence="2" id="KW-0186">Copper</keyword>
<evidence type="ECO:0000256" key="2">
    <source>
        <dbReference type="ARBA" id="ARBA00023008"/>
    </source>
</evidence>
<feature type="region of interest" description="Disordered" evidence="4">
    <location>
        <begin position="124"/>
        <end position="151"/>
    </location>
</feature>
<feature type="signal peptide" evidence="5">
    <location>
        <begin position="1"/>
        <end position="22"/>
    </location>
</feature>
<dbReference type="PROSITE" id="PS00196">
    <property type="entry name" value="COPPER_BLUE"/>
    <property type="match status" value="1"/>
</dbReference>